<dbReference type="InterPro" id="IPR017946">
    <property type="entry name" value="PLC-like_Pdiesterase_TIM-brl"/>
</dbReference>
<dbReference type="InterPro" id="IPR000909">
    <property type="entry name" value="PLipase_C_PInositol-sp_X_dom"/>
</dbReference>
<dbReference type="SUPFAM" id="SSF51695">
    <property type="entry name" value="PLC-like phosphodiesterases"/>
    <property type="match status" value="1"/>
</dbReference>
<evidence type="ECO:0000313" key="2">
    <source>
        <dbReference type="EMBL" id="JAS45037.1"/>
    </source>
</evidence>
<gene>
    <name evidence="2" type="ORF">g.10492</name>
</gene>
<organism evidence="2">
    <name type="scientific">Cuerna arida</name>
    <dbReference type="NCBI Taxonomy" id="1464854"/>
    <lineage>
        <taxon>Eukaryota</taxon>
        <taxon>Metazoa</taxon>
        <taxon>Ecdysozoa</taxon>
        <taxon>Arthropoda</taxon>
        <taxon>Hexapoda</taxon>
        <taxon>Insecta</taxon>
        <taxon>Pterygota</taxon>
        <taxon>Neoptera</taxon>
        <taxon>Paraneoptera</taxon>
        <taxon>Hemiptera</taxon>
        <taxon>Auchenorrhyncha</taxon>
        <taxon>Membracoidea</taxon>
        <taxon>Cicadellidae</taxon>
        <taxon>Cicadellinae</taxon>
        <taxon>Proconiini</taxon>
        <taxon>Cuerna</taxon>
    </lineage>
</organism>
<accession>A0A1B6F4D0</accession>
<proteinExistence type="predicted"/>
<sequence length="308" mass="35125">MNLSSWMGSLDDRLKNIPVIHLAIPGSHDSMSYSITPSSSVAPDNERIVQVLAKIFGKPCRRVIYRWCITQELTVLQQLHFGIRYFDLRLSTRESDSKLYFVHGLYGEEISANLKIINEFLDNFPEEVVILDCQHFYDFDQEDHGTLKEMLKAIFGNKLCPLPWDISTVTLSWMVGRGSRVIVIYRHNSSEEDDRFWPGVRWPTPWPQTTSIETMLHFLSKTISHRAKNAGFVTQCVLTPDVKFVVRNPCGALQSSCAVPCFRAVIPWLQQQRPGLHGVNVVITDFVNTEAELFSKVVIGLNDLLLKS</sequence>
<dbReference type="SMART" id="SM00148">
    <property type="entry name" value="PLCXc"/>
    <property type="match status" value="1"/>
</dbReference>
<protein>
    <recommendedName>
        <fullName evidence="1">Phosphatidylinositol-specific phospholipase C X domain-containing protein</fullName>
    </recommendedName>
</protein>
<dbReference type="InterPro" id="IPR042158">
    <property type="entry name" value="PLCXD1/2/3"/>
</dbReference>
<evidence type="ECO:0000259" key="1">
    <source>
        <dbReference type="SMART" id="SM00148"/>
    </source>
</evidence>
<reference evidence="2" key="1">
    <citation type="submission" date="2015-11" db="EMBL/GenBank/DDBJ databases">
        <title>De novo transcriptome assembly of four potential Pierce s Disease insect vectors from Arizona vineyards.</title>
        <authorList>
            <person name="Tassone E.E."/>
        </authorList>
    </citation>
    <scope>NUCLEOTIDE SEQUENCE</scope>
</reference>
<name>A0A1B6F4D0_9HEMI</name>
<dbReference type="EMBL" id="GECZ01024732">
    <property type="protein sequence ID" value="JAS45037.1"/>
    <property type="molecule type" value="Transcribed_RNA"/>
</dbReference>
<dbReference type="PANTHER" id="PTHR13593:SF113">
    <property type="entry name" value="SI:DKEY-266F7.9"/>
    <property type="match status" value="1"/>
</dbReference>
<dbReference type="PANTHER" id="PTHR13593">
    <property type="match status" value="1"/>
</dbReference>
<dbReference type="AlphaFoldDB" id="A0A1B6F4D0"/>
<dbReference type="PROSITE" id="PS50007">
    <property type="entry name" value="PIPLC_X_DOMAIN"/>
    <property type="match status" value="1"/>
</dbReference>
<dbReference type="Gene3D" id="3.20.20.190">
    <property type="entry name" value="Phosphatidylinositol (PI) phosphodiesterase"/>
    <property type="match status" value="1"/>
</dbReference>
<dbReference type="GO" id="GO:0008081">
    <property type="term" value="F:phosphoric diester hydrolase activity"/>
    <property type="evidence" value="ECO:0007669"/>
    <property type="project" value="InterPro"/>
</dbReference>
<dbReference type="InterPro" id="IPR051057">
    <property type="entry name" value="PI-PLC_domain"/>
</dbReference>
<dbReference type="CDD" id="cd08616">
    <property type="entry name" value="PI-PLCXD1c"/>
    <property type="match status" value="1"/>
</dbReference>
<feature type="domain" description="Phosphatidylinositol-specific phospholipase C X" evidence="1">
    <location>
        <begin position="16"/>
        <end position="187"/>
    </location>
</feature>
<dbReference type="GO" id="GO:0006629">
    <property type="term" value="P:lipid metabolic process"/>
    <property type="evidence" value="ECO:0007669"/>
    <property type="project" value="InterPro"/>
</dbReference>